<evidence type="ECO:0000313" key="1">
    <source>
        <dbReference type="EMBL" id="CAD8209190.1"/>
    </source>
</evidence>
<name>A0A8S1Y6H6_PAROT</name>
<dbReference type="AlphaFoldDB" id="A0A8S1Y6H6"/>
<gene>
    <name evidence="1" type="ORF">POCTA_138.1.T1460091</name>
</gene>
<organism evidence="1 2">
    <name type="scientific">Paramecium octaurelia</name>
    <dbReference type="NCBI Taxonomy" id="43137"/>
    <lineage>
        <taxon>Eukaryota</taxon>
        <taxon>Sar</taxon>
        <taxon>Alveolata</taxon>
        <taxon>Ciliophora</taxon>
        <taxon>Intramacronucleata</taxon>
        <taxon>Oligohymenophorea</taxon>
        <taxon>Peniculida</taxon>
        <taxon>Parameciidae</taxon>
        <taxon>Paramecium</taxon>
    </lineage>
</organism>
<accession>A0A8S1Y6H6</accession>
<evidence type="ECO:0000313" key="2">
    <source>
        <dbReference type="Proteomes" id="UP000683925"/>
    </source>
</evidence>
<dbReference type="OrthoDB" id="302421at2759"/>
<protein>
    <submittedName>
        <fullName evidence="1">Uncharacterized protein</fullName>
    </submittedName>
</protein>
<dbReference type="EMBL" id="CAJJDP010000148">
    <property type="protein sequence ID" value="CAD8209190.1"/>
    <property type="molecule type" value="Genomic_DNA"/>
</dbReference>
<dbReference type="Proteomes" id="UP000683925">
    <property type="component" value="Unassembled WGS sequence"/>
</dbReference>
<reference evidence="1" key="1">
    <citation type="submission" date="2021-01" db="EMBL/GenBank/DDBJ databases">
        <authorList>
            <consortium name="Genoscope - CEA"/>
            <person name="William W."/>
        </authorList>
    </citation>
    <scope>NUCLEOTIDE SEQUENCE</scope>
</reference>
<proteinExistence type="predicted"/>
<sequence>MPRNKKKCGRPPKSENTEEIEYMDEGYIATNQFALELLQLITEMANYKLLTITGPAPGKNDEEKKKYKKKCLKNRKEIEKEQKWLRSKLSIEEDQVFFLRNQNDNPRKYRLVDGKLVKCGDESSNNIFQLQNDNYKANSFTKSILRVCNELNTEIQNFIKQLVIIFLQSNKSINEFQEQFFSLFNSQSEQEYKEIRQWDELFEISFDEKLSLMQSEIDQFKTKYSLNLDLEQSQMKVEQKRIDVLKNQQLNIEVFKSIQGPNRPLKLFTRRIHSLFHKHYSLEE</sequence>
<comment type="caution">
    <text evidence="1">The sequence shown here is derived from an EMBL/GenBank/DDBJ whole genome shotgun (WGS) entry which is preliminary data.</text>
</comment>
<dbReference type="OMA" id="CNELNTE"/>
<keyword evidence="2" id="KW-1185">Reference proteome</keyword>